<gene>
    <name evidence="1" type="ORF">MT2528_4146</name>
</gene>
<evidence type="ECO:0000313" key="1">
    <source>
        <dbReference type="EMBL" id="SGZ01024.1"/>
    </source>
</evidence>
<proteinExistence type="predicted"/>
<dbReference type="Proteomes" id="UP000182660">
    <property type="component" value="Unassembled WGS sequence"/>
</dbReference>
<organism evidence="1 2">
    <name type="scientific">Moritella viscosa</name>
    <dbReference type="NCBI Taxonomy" id="80854"/>
    <lineage>
        <taxon>Bacteria</taxon>
        <taxon>Pseudomonadati</taxon>
        <taxon>Pseudomonadota</taxon>
        <taxon>Gammaproteobacteria</taxon>
        <taxon>Alteromonadales</taxon>
        <taxon>Moritellaceae</taxon>
        <taxon>Moritella</taxon>
    </lineage>
</organism>
<reference evidence="1 2" key="1">
    <citation type="submission" date="2016-11" db="EMBL/GenBank/DDBJ databases">
        <authorList>
            <person name="Klemetsen T."/>
        </authorList>
    </citation>
    <scope>NUCLEOTIDE SEQUENCE [LARGE SCALE GENOMIC DNA]</scope>
    <source>
        <strain evidence="1">MT 2528</strain>
    </source>
</reference>
<sequence>MVKWYCALSPLCSIGRSGTILSQEQKRPQFRDLRIKLALYSKWLVLDD</sequence>
<keyword evidence="2" id="KW-1185">Reference proteome</keyword>
<accession>A0ABY1HMH7</accession>
<comment type="caution">
    <text evidence="1">The sequence shown here is derived from an EMBL/GenBank/DDBJ whole genome shotgun (WGS) entry which is preliminary data.</text>
</comment>
<evidence type="ECO:0000313" key="2">
    <source>
        <dbReference type="Proteomes" id="UP000182660"/>
    </source>
</evidence>
<name>A0ABY1HMH7_9GAMM</name>
<protein>
    <submittedName>
        <fullName evidence="1">Uncharacterized protein</fullName>
    </submittedName>
</protein>
<dbReference type="EMBL" id="FPLJ01000103">
    <property type="protein sequence ID" value="SGZ01024.1"/>
    <property type="molecule type" value="Genomic_DNA"/>
</dbReference>